<dbReference type="InterPro" id="IPR001455">
    <property type="entry name" value="TusA-like"/>
</dbReference>
<dbReference type="CDD" id="cd00291">
    <property type="entry name" value="SirA_YedF_YeeD"/>
    <property type="match status" value="1"/>
</dbReference>
<evidence type="ECO:0000313" key="3">
    <source>
        <dbReference type="Proteomes" id="UP000194003"/>
    </source>
</evidence>
<dbReference type="RefSeq" id="WP_085440534.1">
    <property type="nucleotide sequence ID" value="NZ_LVJN01000015.1"/>
</dbReference>
<dbReference type="EMBL" id="LVJN01000015">
    <property type="protein sequence ID" value="OSM06816.1"/>
    <property type="molecule type" value="Genomic_DNA"/>
</dbReference>
<feature type="domain" description="UPF0033" evidence="1">
    <location>
        <begin position="7"/>
        <end position="31"/>
    </location>
</feature>
<gene>
    <name evidence="2" type="ORF">MAIT1_00316</name>
</gene>
<dbReference type="OrthoDB" id="9794210at2"/>
<evidence type="ECO:0000313" key="2">
    <source>
        <dbReference type="EMBL" id="OSM06816.1"/>
    </source>
</evidence>
<proteinExistence type="predicted"/>
<accession>A0A1Y2K8P6</accession>
<comment type="caution">
    <text evidence="2">The sequence shown here is derived from an EMBL/GenBank/DDBJ whole genome shotgun (WGS) entry which is preliminary data.</text>
</comment>
<evidence type="ECO:0000259" key="1">
    <source>
        <dbReference type="PROSITE" id="PS01148"/>
    </source>
</evidence>
<sequence>MSDDAFLDITADHCPMTFVKVKLKLESLPPGSVLQVRLSDGEPLHNVPRSLLEQGFELVSPPAEDGTGAYLLSARRA</sequence>
<organism evidence="2 3">
    <name type="scientific">Magnetofaba australis IT-1</name>
    <dbReference type="NCBI Taxonomy" id="1434232"/>
    <lineage>
        <taxon>Bacteria</taxon>
        <taxon>Pseudomonadati</taxon>
        <taxon>Pseudomonadota</taxon>
        <taxon>Magnetococcia</taxon>
        <taxon>Magnetococcales</taxon>
        <taxon>Magnetococcaceae</taxon>
        <taxon>Magnetofaba</taxon>
    </lineage>
</organism>
<dbReference type="Pfam" id="PF01206">
    <property type="entry name" value="TusA"/>
    <property type="match status" value="1"/>
</dbReference>
<dbReference type="Gene3D" id="3.30.110.40">
    <property type="entry name" value="TusA-like domain"/>
    <property type="match status" value="1"/>
</dbReference>
<keyword evidence="3" id="KW-1185">Reference proteome</keyword>
<name>A0A1Y2K8P6_9PROT</name>
<dbReference type="AlphaFoldDB" id="A0A1Y2K8P6"/>
<dbReference type="SUPFAM" id="SSF64307">
    <property type="entry name" value="SirA-like"/>
    <property type="match status" value="1"/>
</dbReference>
<dbReference type="Proteomes" id="UP000194003">
    <property type="component" value="Unassembled WGS sequence"/>
</dbReference>
<protein>
    <submittedName>
        <fullName evidence="2">Putative SirA-like domain-containing protein</fullName>
    </submittedName>
</protein>
<dbReference type="InterPro" id="IPR036868">
    <property type="entry name" value="TusA-like_sf"/>
</dbReference>
<dbReference type="STRING" id="1434232.MAIT1_00316"/>
<reference evidence="2 3" key="1">
    <citation type="journal article" date="2016" name="BMC Genomics">
        <title>Combined genomic and structural analyses of a cultured magnetotactic bacterium reveals its niche adaptation to a dynamic environment.</title>
        <authorList>
            <person name="Araujo A.C."/>
            <person name="Morillo V."/>
            <person name="Cypriano J."/>
            <person name="Teixeira L.C."/>
            <person name="Leao P."/>
            <person name="Lyra S."/>
            <person name="Almeida L.G."/>
            <person name="Bazylinski D.A."/>
            <person name="Vasconcellos A.T."/>
            <person name="Abreu F."/>
            <person name="Lins U."/>
        </authorList>
    </citation>
    <scope>NUCLEOTIDE SEQUENCE [LARGE SCALE GENOMIC DNA]</scope>
    <source>
        <strain evidence="2 3">IT-1</strain>
    </source>
</reference>
<dbReference type="PROSITE" id="PS01148">
    <property type="entry name" value="UPF0033"/>
    <property type="match status" value="1"/>
</dbReference>